<gene>
    <name evidence="2" type="ORF">CYNAS_LOCUS128</name>
</gene>
<evidence type="ECO:0000313" key="2">
    <source>
        <dbReference type="EMBL" id="CAJ0588145.1"/>
    </source>
</evidence>
<feature type="compositionally biased region" description="Polar residues" evidence="1">
    <location>
        <begin position="81"/>
        <end position="94"/>
    </location>
</feature>
<name>A0AA36GJ69_CYLNA</name>
<feature type="region of interest" description="Disordered" evidence="1">
    <location>
        <begin position="75"/>
        <end position="94"/>
    </location>
</feature>
<proteinExistence type="predicted"/>
<keyword evidence="3" id="KW-1185">Reference proteome</keyword>
<accession>A0AA36GJ69</accession>
<reference evidence="2" key="1">
    <citation type="submission" date="2023-07" db="EMBL/GenBank/DDBJ databases">
        <authorList>
            <consortium name="CYATHOMIX"/>
        </authorList>
    </citation>
    <scope>NUCLEOTIDE SEQUENCE</scope>
    <source>
        <strain evidence="2">N/A</strain>
    </source>
</reference>
<dbReference type="AlphaFoldDB" id="A0AA36GJ69"/>
<dbReference type="EMBL" id="CATQJL010000001">
    <property type="protein sequence ID" value="CAJ0588145.1"/>
    <property type="molecule type" value="Genomic_DNA"/>
</dbReference>
<organism evidence="2 3">
    <name type="scientific">Cylicocyclus nassatus</name>
    <name type="common">Nematode worm</name>
    <dbReference type="NCBI Taxonomy" id="53992"/>
    <lineage>
        <taxon>Eukaryota</taxon>
        <taxon>Metazoa</taxon>
        <taxon>Ecdysozoa</taxon>
        <taxon>Nematoda</taxon>
        <taxon>Chromadorea</taxon>
        <taxon>Rhabditida</taxon>
        <taxon>Rhabditina</taxon>
        <taxon>Rhabditomorpha</taxon>
        <taxon>Strongyloidea</taxon>
        <taxon>Strongylidae</taxon>
        <taxon>Cylicocyclus</taxon>
    </lineage>
</organism>
<evidence type="ECO:0000313" key="3">
    <source>
        <dbReference type="Proteomes" id="UP001176961"/>
    </source>
</evidence>
<sequence>MKSKSAIEEFLELCEQAQPVIGHSVNAHGSLVVESDSLVESSSNYALCSTSTNEFLGKPSQAEIEDSVSLLRRDGEDVTHGSESYQSPIAHSTPSPCDENAGFWIDCDKISEDLRRDTVAITKKYFFR</sequence>
<evidence type="ECO:0000256" key="1">
    <source>
        <dbReference type="SAM" id="MobiDB-lite"/>
    </source>
</evidence>
<protein>
    <submittedName>
        <fullName evidence="2">Uncharacterized protein</fullName>
    </submittedName>
</protein>
<comment type="caution">
    <text evidence="2">The sequence shown here is derived from an EMBL/GenBank/DDBJ whole genome shotgun (WGS) entry which is preliminary data.</text>
</comment>
<dbReference type="Proteomes" id="UP001176961">
    <property type="component" value="Unassembled WGS sequence"/>
</dbReference>